<proteinExistence type="predicted"/>
<evidence type="ECO:0000313" key="2">
    <source>
        <dbReference type="Proteomes" id="UP001280121"/>
    </source>
</evidence>
<keyword evidence="2" id="KW-1185">Reference proteome</keyword>
<name>A0AAD9U8L5_9ROSI</name>
<gene>
    <name evidence="1" type="ORF">Ddye_016933</name>
</gene>
<dbReference type="EMBL" id="JANJYI010000005">
    <property type="protein sequence ID" value="KAK2649444.1"/>
    <property type="molecule type" value="Genomic_DNA"/>
</dbReference>
<protein>
    <recommendedName>
        <fullName evidence="3">RNase H type-1 domain-containing protein</fullName>
    </recommendedName>
</protein>
<dbReference type="Proteomes" id="UP001280121">
    <property type="component" value="Unassembled WGS sequence"/>
</dbReference>
<dbReference type="AlphaFoldDB" id="A0AAD9U8L5"/>
<sequence length="81" mass="8642">MLRVVNQVLSDTQTSADVGLVSDIQRFIRGGTVIVAQHVPRQANGVAHSSANIALAVAEDCFGLEEVPPPVGRMLQLNLLH</sequence>
<comment type="caution">
    <text evidence="1">The sequence shown here is derived from an EMBL/GenBank/DDBJ whole genome shotgun (WGS) entry which is preliminary data.</text>
</comment>
<evidence type="ECO:0000313" key="1">
    <source>
        <dbReference type="EMBL" id="KAK2649444.1"/>
    </source>
</evidence>
<organism evidence="1 2">
    <name type="scientific">Dipteronia dyeriana</name>
    <dbReference type="NCBI Taxonomy" id="168575"/>
    <lineage>
        <taxon>Eukaryota</taxon>
        <taxon>Viridiplantae</taxon>
        <taxon>Streptophyta</taxon>
        <taxon>Embryophyta</taxon>
        <taxon>Tracheophyta</taxon>
        <taxon>Spermatophyta</taxon>
        <taxon>Magnoliopsida</taxon>
        <taxon>eudicotyledons</taxon>
        <taxon>Gunneridae</taxon>
        <taxon>Pentapetalae</taxon>
        <taxon>rosids</taxon>
        <taxon>malvids</taxon>
        <taxon>Sapindales</taxon>
        <taxon>Sapindaceae</taxon>
        <taxon>Hippocastanoideae</taxon>
        <taxon>Acereae</taxon>
        <taxon>Dipteronia</taxon>
    </lineage>
</organism>
<accession>A0AAD9U8L5</accession>
<evidence type="ECO:0008006" key="3">
    <source>
        <dbReference type="Google" id="ProtNLM"/>
    </source>
</evidence>
<reference evidence="1" key="1">
    <citation type="journal article" date="2023" name="Plant J.">
        <title>Genome sequences and population genomics provide insights into the demographic history, inbreeding, and mutation load of two 'living fossil' tree species of Dipteronia.</title>
        <authorList>
            <person name="Feng Y."/>
            <person name="Comes H.P."/>
            <person name="Chen J."/>
            <person name="Zhu S."/>
            <person name="Lu R."/>
            <person name="Zhang X."/>
            <person name="Li P."/>
            <person name="Qiu J."/>
            <person name="Olsen K.M."/>
            <person name="Qiu Y."/>
        </authorList>
    </citation>
    <scope>NUCLEOTIDE SEQUENCE</scope>
    <source>
        <strain evidence="1">KIB01</strain>
    </source>
</reference>